<gene>
    <name evidence="1" type="ORF">ACFP90_06980</name>
</gene>
<protein>
    <submittedName>
        <fullName evidence="1">Uncharacterized protein</fullName>
    </submittedName>
</protein>
<dbReference type="RefSeq" id="WP_224607871.1">
    <property type="nucleotide sequence ID" value="NZ_JAIQXV010000007.1"/>
</dbReference>
<reference evidence="2" key="1">
    <citation type="journal article" date="2019" name="Int. J. Syst. Evol. Microbiol.">
        <title>The Global Catalogue of Microorganisms (GCM) 10K type strain sequencing project: providing services to taxonomists for standard genome sequencing and annotation.</title>
        <authorList>
            <consortium name="The Broad Institute Genomics Platform"/>
            <consortium name="The Broad Institute Genome Sequencing Center for Infectious Disease"/>
            <person name="Wu L."/>
            <person name="Ma J."/>
        </authorList>
    </citation>
    <scope>NUCLEOTIDE SEQUENCE [LARGE SCALE GENOMIC DNA]</scope>
    <source>
        <strain evidence="2">CCUG 63830</strain>
    </source>
</reference>
<evidence type="ECO:0000313" key="1">
    <source>
        <dbReference type="EMBL" id="MFC6660129.1"/>
    </source>
</evidence>
<sequence>MNHSTRADSRTWNATVTYQECGVVTERITYTVTLTRTPAGIEATVNGEACALERALNILRGATELKMTSEVLAPPTIRRTYAAHLHRLMGRVGLRKGEHYALASAALERPVSSFAALTEPEAEIVFSFLLDTHPQVAA</sequence>
<accession>A0ABW1ZGX3</accession>
<name>A0ABW1ZGX3_9DEIO</name>
<dbReference type="EMBL" id="JBHSWB010000001">
    <property type="protein sequence ID" value="MFC6660129.1"/>
    <property type="molecule type" value="Genomic_DNA"/>
</dbReference>
<organism evidence="1 2">
    <name type="scientific">Deinococcus multiflagellatus</name>
    <dbReference type="NCBI Taxonomy" id="1656887"/>
    <lineage>
        <taxon>Bacteria</taxon>
        <taxon>Thermotogati</taxon>
        <taxon>Deinococcota</taxon>
        <taxon>Deinococci</taxon>
        <taxon>Deinococcales</taxon>
        <taxon>Deinococcaceae</taxon>
        <taxon>Deinococcus</taxon>
    </lineage>
</organism>
<keyword evidence="2" id="KW-1185">Reference proteome</keyword>
<dbReference type="Proteomes" id="UP001596317">
    <property type="component" value="Unassembled WGS sequence"/>
</dbReference>
<comment type="caution">
    <text evidence="1">The sequence shown here is derived from an EMBL/GenBank/DDBJ whole genome shotgun (WGS) entry which is preliminary data.</text>
</comment>
<evidence type="ECO:0000313" key="2">
    <source>
        <dbReference type="Proteomes" id="UP001596317"/>
    </source>
</evidence>
<proteinExistence type="predicted"/>